<dbReference type="InterPro" id="IPR050107">
    <property type="entry name" value="ABC_carbohydrate_import_ATPase"/>
</dbReference>
<dbReference type="InterPro" id="IPR027417">
    <property type="entry name" value="P-loop_NTPase"/>
</dbReference>
<evidence type="ECO:0000256" key="3">
    <source>
        <dbReference type="ARBA" id="ARBA00022737"/>
    </source>
</evidence>
<protein>
    <submittedName>
        <fullName evidence="7">Sugar ABC transporter ATP-binding protein</fullName>
    </submittedName>
</protein>
<dbReference type="Proteomes" id="UP000500767">
    <property type="component" value="Chromosome"/>
</dbReference>
<dbReference type="PANTHER" id="PTHR43790">
    <property type="entry name" value="CARBOHYDRATE TRANSPORT ATP-BINDING PROTEIN MG119-RELATED"/>
    <property type="match status" value="1"/>
</dbReference>
<keyword evidence="5 7" id="KW-0067">ATP-binding</keyword>
<dbReference type="KEGG" id="lck:HN018_18050"/>
<dbReference type="PANTHER" id="PTHR43790:SF9">
    <property type="entry name" value="GALACTOFURANOSE TRANSPORTER ATP-BINDING PROTEIN YTFR"/>
    <property type="match status" value="1"/>
</dbReference>
<dbReference type="Gene3D" id="3.40.50.300">
    <property type="entry name" value="P-loop containing nucleotide triphosphate hydrolases"/>
    <property type="match status" value="2"/>
</dbReference>
<evidence type="ECO:0000313" key="8">
    <source>
        <dbReference type="Proteomes" id="UP000500767"/>
    </source>
</evidence>
<dbReference type="CDD" id="cd03215">
    <property type="entry name" value="ABC_Carb_Monos_II"/>
    <property type="match status" value="1"/>
</dbReference>
<dbReference type="SUPFAM" id="SSF52540">
    <property type="entry name" value="P-loop containing nucleoside triphosphate hydrolases"/>
    <property type="match status" value="2"/>
</dbReference>
<evidence type="ECO:0000313" key="7">
    <source>
        <dbReference type="EMBL" id="QKE91680.1"/>
    </source>
</evidence>
<keyword evidence="3" id="KW-0677">Repeat</keyword>
<dbReference type="InterPro" id="IPR003439">
    <property type="entry name" value="ABC_transporter-like_ATP-bd"/>
</dbReference>
<dbReference type="Pfam" id="PF00005">
    <property type="entry name" value="ABC_tran"/>
    <property type="match status" value="2"/>
</dbReference>
<dbReference type="PROSITE" id="PS50893">
    <property type="entry name" value="ABC_TRANSPORTER_2"/>
    <property type="match status" value="2"/>
</dbReference>
<keyword evidence="4" id="KW-0547">Nucleotide-binding</keyword>
<reference evidence="7 8" key="1">
    <citation type="journal article" date="2014" name="World J. Microbiol. Biotechnol.">
        <title>Biodiversity and physiological characteristics of Antarctic and Arctic lichens-associated bacteria.</title>
        <authorList>
            <person name="Lee Y.M."/>
            <person name="Kim E.H."/>
            <person name="Lee H.K."/>
            <person name="Hong S.G."/>
        </authorList>
    </citation>
    <scope>NUCLEOTIDE SEQUENCE [LARGE SCALE GENOMIC DNA]</scope>
    <source>
        <strain evidence="7 8">PAMC 26569</strain>
    </source>
</reference>
<evidence type="ECO:0000256" key="1">
    <source>
        <dbReference type="ARBA" id="ARBA00022448"/>
    </source>
</evidence>
<feature type="domain" description="ABC transporter" evidence="6">
    <location>
        <begin position="4"/>
        <end position="240"/>
    </location>
</feature>
<gene>
    <name evidence="7" type="ORF">HN018_18050</name>
</gene>
<evidence type="ECO:0000256" key="5">
    <source>
        <dbReference type="ARBA" id="ARBA00022840"/>
    </source>
</evidence>
<sequence length="630" mass="67007">MSLLQLRGIGIRFGATQALDDASFDLLAGEVHALCGANGAGKSTLSRVISGQIQPDRGEMLLDGVQLHLPGAREALRHGICMVTQETTLAPDLSVLENIMLPRLGLPGMLDWAGMRREAEQLVGSLGGEIRLSLDVPAGTLSIGQRQMVEILKALAVDSRIIIFDEPTASLSPFESEILFEIMRGLTARKRALVFVSHRLEEIFGVCDRVTVLREGRTVASGLPAADLSGGELVRMMIGRDLTDVYAHADGGPPVVRGEPVLRVHHLESLPAVRDVSFDLHAGEIVGLAGLVGAGRSETLETIFGLRKRSGGNVELGGAPFGARRPAEAIRAGLALVPEDRRHQSIVPDFTVRENLLLAHLGQRRGPGLGYDARTGEAGRLLDQLGLPRARAADPDLLNFSGGMQQKIILARWLLLKPRVLMLDEPTRGVDIGTRSSIYALLRQIAAAGVAVVVVSSDFEEIIGLVDRVVVMSDGSSVAELPSRLLSIESLAMFAAPRSSAQRMRGALDALVSEHGGVASWIGVEGSRLFCFDRAGDDRDAEPGFTAGSIVDVADTRIAGALSIRGPDFVEEPNEPGPRTLLVPVLGRRGHELGLVALTLAGGRQRPDPAAIARTVMAWTATTRPAGDAA</sequence>
<dbReference type="InterPro" id="IPR003593">
    <property type="entry name" value="AAA+_ATPase"/>
</dbReference>
<dbReference type="CDD" id="cd03216">
    <property type="entry name" value="ABC_Carb_Monos_I"/>
    <property type="match status" value="1"/>
</dbReference>
<dbReference type="InterPro" id="IPR017871">
    <property type="entry name" value="ABC_transporter-like_CS"/>
</dbReference>
<dbReference type="GO" id="GO:0016887">
    <property type="term" value="F:ATP hydrolysis activity"/>
    <property type="evidence" value="ECO:0007669"/>
    <property type="project" value="InterPro"/>
</dbReference>
<evidence type="ECO:0000259" key="6">
    <source>
        <dbReference type="PROSITE" id="PS50893"/>
    </source>
</evidence>
<keyword evidence="8" id="KW-1185">Reference proteome</keyword>
<evidence type="ECO:0000256" key="2">
    <source>
        <dbReference type="ARBA" id="ARBA00022597"/>
    </source>
</evidence>
<dbReference type="RefSeq" id="WP_171835299.1">
    <property type="nucleotide sequence ID" value="NZ_CP053708.1"/>
</dbReference>
<dbReference type="EMBL" id="CP053708">
    <property type="protein sequence ID" value="QKE91680.1"/>
    <property type="molecule type" value="Genomic_DNA"/>
</dbReference>
<feature type="domain" description="ABC transporter" evidence="6">
    <location>
        <begin position="256"/>
        <end position="499"/>
    </location>
</feature>
<dbReference type="AlphaFoldDB" id="A0A6M8HTN0"/>
<dbReference type="PROSITE" id="PS00211">
    <property type="entry name" value="ABC_TRANSPORTER_1"/>
    <property type="match status" value="1"/>
</dbReference>
<keyword evidence="2" id="KW-0762">Sugar transport</keyword>
<keyword evidence="1" id="KW-0813">Transport</keyword>
<accession>A0A6M8HTN0</accession>
<proteinExistence type="predicted"/>
<dbReference type="SMART" id="SM00382">
    <property type="entry name" value="AAA"/>
    <property type="match status" value="2"/>
</dbReference>
<dbReference type="GO" id="GO:0005524">
    <property type="term" value="F:ATP binding"/>
    <property type="evidence" value="ECO:0007669"/>
    <property type="project" value="UniProtKB-KW"/>
</dbReference>
<name>A0A6M8HTN0_9PROT</name>
<organism evidence="7 8">
    <name type="scientific">Lichenicola cladoniae</name>
    <dbReference type="NCBI Taxonomy" id="1484109"/>
    <lineage>
        <taxon>Bacteria</taxon>
        <taxon>Pseudomonadati</taxon>
        <taxon>Pseudomonadota</taxon>
        <taxon>Alphaproteobacteria</taxon>
        <taxon>Acetobacterales</taxon>
        <taxon>Acetobacteraceae</taxon>
        <taxon>Lichenicola</taxon>
    </lineage>
</organism>
<evidence type="ECO:0000256" key="4">
    <source>
        <dbReference type="ARBA" id="ARBA00022741"/>
    </source>
</evidence>